<sequence length="108" mass="12288">MYLLEVQRAEYASTLTSSTLKSWRESPESLLWNLQRRATWDLALMSLPRITTREPRKCLGSMILMLKLLDIQTSMQWASSLGSRYSLEASEAGSLPLVVVYSTPLIYS</sequence>
<organism evidence="1">
    <name type="scientific">Cacopsylla melanoneura</name>
    <dbReference type="NCBI Taxonomy" id="428564"/>
    <lineage>
        <taxon>Eukaryota</taxon>
        <taxon>Metazoa</taxon>
        <taxon>Ecdysozoa</taxon>
        <taxon>Arthropoda</taxon>
        <taxon>Hexapoda</taxon>
        <taxon>Insecta</taxon>
        <taxon>Pterygota</taxon>
        <taxon>Neoptera</taxon>
        <taxon>Paraneoptera</taxon>
        <taxon>Hemiptera</taxon>
        <taxon>Sternorrhyncha</taxon>
        <taxon>Psylloidea</taxon>
        <taxon>Psyllidae</taxon>
        <taxon>Psyllinae</taxon>
        <taxon>Cacopsylla</taxon>
    </lineage>
</organism>
<protein>
    <submittedName>
        <fullName evidence="1">Uncharacterized protein</fullName>
    </submittedName>
</protein>
<proteinExistence type="predicted"/>
<accession>A0A8D9FET0</accession>
<dbReference type="AlphaFoldDB" id="A0A8D9FET0"/>
<reference evidence="1" key="1">
    <citation type="submission" date="2021-05" db="EMBL/GenBank/DDBJ databases">
        <authorList>
            <person name="Alioto T."/>
            <person name="Alioto T."/>
            <person name="Gomez Garrido J."/>
        </authorList>
    </citation>
    <scope>NUCLEOTIDE SEQUENCE</scope>
</reference>
<name>A0A8D9FET0_9HEMI</name>
<evidence type="ECO:0000313" key="1">
    <source>
        <dbReference type="EMBL" id="CAG6788173.1"/>
    </source>
</evidence>
<dbReference type="EMBL" id="HBUF01658271">
    <property type="protein sequence ID" value="CAG6788173.1"/>
    <property type="molecule type" value="Transcribed_RNA"/>
</dbReference>